<dbReference type="Pfam" id="PF11553">
    <property type="entry name" value="DUF3231"/>
    <property type="match status" value="1"/>
</dbReference>
<sequence length="172" mass="18608">MGILSGNPQKEPLHYGEVYGLYAQLTAAKAALDGYQVYYNHTGDKDLKDFIKDVINNSIKPSIEEVEKVLVANDIAVPPTPAERPDVDIEQIPAGARLMDAQVAVAIARDITTGLSAMSALIGQCIREDVALMLAQQSAKSLKDGAALLKIMKEKGWLVPPPLHMETKNKEG</sequence>
<evidence type="ECO:0000313" key="1">
    <source>
        <dbReference type="EMBL" id="MBD3108199.1"/>
    </source>
</evidence>
<dbReference type="RefSeq" id="WP_190997734.1">
    <property type="nucleotide sequence ID" value="NZ_JACXSI010000014.1"/>
</dbReference>
<organism evidence="1 2">
    <name type="scientific">Peribacillus faecalis</name>
    <dbReference type="NCBI Taxonomy" id="2772559"/>
    <lineage>
        <taxon>Bacteria</taxon>
        <taxon>Bacillati</taxon>
        <taxon>Bacillota</taxon>
        <taxon>Bacilli</taxon>
        <taxon>Bacillales</taxon>
        <taxon>Bacillaceae</taxon>
        <taxon>Peribacillus</taxon>
    </lineage>
</organism>
<comment type="caution">
    <text evidence="1">The sequence shown here is derived from an EMBL/GenBank/DDBJ whole genome shotgun (WGS) entry which is preliminary data.</text>
</comment>
<reference evidence="1" key="1">
    <citation type="submission" date="2020-09" db="EMBL/GenBank/DDBJ databases">
        <title>Bacillus faecalis sp. nov., a moderately halophilic bacterium isolated from cow faeces.</title>
        <authorList>
            <person name="Jiang L."/>
            <person name="Lee J."/>
        </authorList>
    </citation>
    <scope>NUCLEOTIDE SEQUENCE</scope>
    <source>
        <strain evidence="1">AGMB 02131</strain>
    </source>
</reference>
<dbReference type="Gene3D" id="1.20.1260.10">
    <property type="match status" value="1"/>
</dbReference>
<dbReference type="InterPro" id="IPR012347">
    <property type="entry name" value="Ferritin-like"/>
</dbReference>
<proteinExistence type="predicted"/>
<name>A0A927CW17_9BACI</name>
<gene>
    <name evidence="1" type="ORF">IEO70_07445</name>
</gene>
<accession>A0A927CW17</accession>
<dbReference type="InterPro" id="IPR021617">
    <property type="entry name" value="DUF3231"/>
</dbReference>
<dbReference type="EMBL" id="JACXSI010000014">
    <property type="protein sequence ID" value="MBD3108199.1"/>
    <property type="molecule type" value="Genomic_DNA"/>
</dbReference>
<protein>
    <submittedName>
        <fullName evidence="1">DUF3231 family protein</fullName>
    </submittedName>
</protein>
<evidence type="ECO:0000313" key="2">
    <source>
        <dbReference type="Proteomes" id="UP000602076"/>
    </source>
</evidence>
<dbReference type="AlphaFoldDB" id="A0A927CW17"/>
<dbReference type="Proteomes" id="UP000602076">
    <property type="component" value="Unassembled WGS sequence"/>
</dbReference>
<keyword evidence="2" id="KW-1185">Reference proteome</keyword>